<dbReference type="Pfam" id="PF00512">
    <property type="entry name" value="HisKA"/>
    <property type="match status" value="1"/>
</dbReference>
<keyword evidence="8" id="KW-0902">Two-component regulatory system</keyword>
<dbReference type="InterPro" id="IPR036890">
    <property type="entry name" value="HATPase_C_sf"/>
</dbReference>
<dbReference type="Proteomes" id="UP000627292">
    <property type="component" value="Unassembled WGS sequence"/>
</dbReference>
<dbReference type="PANTHER" id="PTHR43547">
    <property type="entry name" value="TWO-COMPONENT HISTIDINE KINASE"/>
    <property type="match status" value="1"/>
</dbReference>
<dbReference type="InterPro" id="IPR011110">
    <property type="entry name" value="Reg_prop"/>
</dbReference>
<dbReference type="InterPro" id="IPR005467">
    <property type="entry name" value="His_kinase_dom"/>
</dbReference>
<organism evidence="17 18">
    <name type="scientific">Filimonas zeae</name>
    <dbReference type="NCBI Taxonomy" id="1737353"/>
    <lineage>
        <taxon>Bacteria</taxon>
        <taxon>Pseudomonadati</taxon>
        <taxon>Bacteroidota</taxon>
        <taxon>Chitinophagia</taxon>
        <taxon>Chitinophagales</taxon>
        <taxon>Chitinophagaceae</taxon>
        <taxon>Filimonas</taxon>
    </lineage>
</organism>
<dbReference type="GO" id="GO:0003700">
    <property type="term" value="F:DNA-binding transcription factor activity"/>
    <property type="evidence" value="ECO:0007669"/>
    <property type="project" value="InterPro"/>
</dbReference>
<evidence type="ECO:0000256" key="7">
    <source>
        <dbReference type="ARBA" id="ARBA00022840"/>
    </source>
</evidence>
<dbReference type="Gene3D" id="1.10.287.130">
    <property type="match status" value="1"/>
</dbReference>
<sequence>MHAGIENGLSHNQVNVIYKDEDGFVWVGTQEGLNRYDGYAFTIYRHRQNDTLSLQDDMITGLYGGPEHTLWVYTVAGLQVMNSRTRCFYAGTDSLLRAWQLPAGVKAVVRAGDAWCFIYPQQVYIRKAGKVTAYTPQEAAVKGTVIDGAAVDKENQLWLVYHNGRIQRVDVGAAKLLHTSPALPARPQNAIGYSLYTDNAMHCWLYCMGDNTGLLEYIPATQKSRLYNTRSSNSPISSDLVTGVTENEGYIWISTDHGGVNIVNRRTGVVQVLTSQEGDIHSLAQNSITCLYKDDNGIVWVGTYKNGFCYYKKGALPFSLYRYNPLTRTGLPFNDVNNFVEDPKGNIWIATNGSGLLYFNRAEESFQTFRRAQGLSADVVVGLCRDAAGRLWAGTYMGGLNRITPQGIQHFTHAAGDSTTLCDNRVFTVFEDSRRRLWIGTMAGLDCYSEASGHFVHYGNYLQQQVGEQYVSCVAESSTGEIWVGTTKGIAIFNPGTQQWRTLTVANSALVFNDIHDIYRDAKGNMWIATRGGVSMISQDAQRFTNITTRDGLPDNAVVKILGDSEGRMWMSTVRGLARVTCVPDDKGWTPQVTVYDAGDGLQSTAFNKYAAMRARSGELFFGGPGGFNVIDPVAVRTGYETVPVAVTGITATDRKGNLEANPAWQSAVALPYRQNTVTLSFSALAYGNPAHYRYRYRLAGLQQEWMEPLDKGRSVSFASLEPGTYVFEVMAAGNDGAWSKVPARVQLTILPPFWRTGWAYLLYVMVGIAVLVMARSYIIRRTRARMSLAAARRDADRVRQLNEMKIKFFTNISHELRTPISLILSPLEHLLQQTDKKMQQAQVEMMQRNARRLLHLVNQLLDFRKMELSELHLHLVEENIIPFLESTVNSFLDLSVQKHIRLCFHTTQPQLVMAFDRDKVERILFNLLSNAFKFTAAGGTIEVVVSVVAGDGGNCLQIAVKDNGIGISTAAQQHIFAPFYQAGLPAGMVNQGAGIGLSISKEFMHLHGGDIQLQSQPGQGSCFTLQFPVKVREAELPVVIAEEKEEAEPATPTQKPARARVTVLLVEDNEDFRFYLKDNLMSHYEVIVADNGKTGWQKALQVHPDIIISDISMPVMDGITLCRKLKADERTAGIPVLLMTALTNEEFQLKGWDTGADGYLVKPFSCEVLHSRIRNLLEQQVRMQKKWQKQVTAVPAAIAVETPDEKLVREALELIENHIGDASFSVEELSRGLRMSRVGLYKRLYSLTGKAPLDFIRSVRVQRAAMLLEKTDKTIAEIAYEVGFNDPKYFSRYFKSVYQLTPSGYMAQFRKGGVGSVELEVGS</sequence>
<feature type="domain" description="Response regulatory" evidence="16">
    <location>
        <begin position="1063"/>
        <end position="1178"/>
    </location>
</feature>
<dbReference type="PANTHER" id="PTHR43547:SF2">
    <property type="entry name" value="HYBRID SIGNAL TRANSDUCTION HISTIDINE KINASE C"/>
    <property type="match status" value="1"/>
</dbReference>
<evidence type="ECO:0000256" key="13">
    <source>
        <dbReference type="SAM" id="Phobius"/>
    </source>
</evidence>
<dbReference type="InterPro" id="IPR013783">
    <property type="entry name" value="Ig-like_fold"/>
</dbReference>
<feature type="transmembrane region" description="Helical" evidence="13">
    <location>
        <begin position="759"/>
        <end position="779"/>
    </location>
</feature>
<keyword evidence="10" id="KW-0238">DNA-binding</keyword>
<feature type="domain" description="HTH araC/xylS-type" evidence="14">
    <location>
        <begin position="1210"/>
        <end position="1309"/>
    </location>
</feature>
<dbReference type="SMART" id="SM00448">
    <property type="entry name" value="REC"/>
    <property type="match status" value="1"/>
</dbReference>
<evidence type="ECO:0000256" key="10">
    <source>
        <dbReference type="ARBA" id="ARBA00023125"/>
    </source>
</evidence>
<keyword evidence="13" id="KW-1133">Transmembrane helix</keyword>
<evidence type="ECO:0000256" key="9">
    <source>
        <dbReference type="ARBA" id="ARBA00023015"/>
    </source>
</evidence>
<dbReference type="Gene3D" id="2.60.40.10">
    <property type="entry name" value="Immunoglobulins"/>
    <property type="match status" value="1"/>
</dbReference>
<dbReference type="InterPro" id="IPR011123">
    <property type="entry name" value="Y_Y_Y"/>
</dbReference>
<comment type="catalytic activity">
    <reaction evidence="1">
        <text>ATP + protein L-histidine = ADP + protein N-phospho-L-histidine.</text>
        <dbReference type="EC" id="2.7.13.3"/>
    </reaction>
</comment>
<dbReference type="SUPFAM" id="SSF52172">
    <property type="entry name" value="CheY-like"/>
    <property type="match status" value="1"/>
</dbReference>
<evidence type="ECO:0000259" key="16">
    <source>
        <dbReference type="PROSITE" id="PS50110"/>
    </source>
</evidence>
<keyword evidence="9" id="KW-0805">Transcription regulation</keyword>
<evidence type="ECO:0000256" key="11">
    <source>
        <dbReference type="ARBA" id="ARBA00023163"/>
    </source>
</evidence>
<dbReference type="FunFam" id="1.10.287.130:FF:000045">
    <property type="entry name" value="Two-component system sensor histidine kinase/response regulator"/>
    <property type="match status" value="1"/>
</dbReference>
<keyword evidence="18" id="KW-1185">Reference proteome</keyword>
<reference evidence="17" key="2">
    <citation type="submission" date="2020-09" db="EMBL/GenBank/DDBJ databases">
        <authorList>
            <person name="Sun Q."/>
            <person name="Zhou Y."/>
        </authorList>
    </citation>
    <scope>NUCLEOTIDE SEQUENCE</scope>
    <source>
        <strain evidence="17">CGMCC 1.15290</strain>
    </source>
</reference>
<accession>A0A917MXB7</accession>
<dbReference type="Gene3D" id="1.10.10.60">
    <property type="entry name" value="Homeodomain-like"/>
    <property type="match status" value="1"/>
</dbReference>
<protein>
    <recommendedName>
        <fullName evidence="2">histidine kinase</fullName>
        <ecNumber evidence="2">2.7.13.3</ecNumber>
    </recommendedName>
</protein>
<dbReference type="InterPro" id="IPR004358">
    <property type="entry name" value="Sig_transdc_His_kin-like_C"/>
</dbReference>
<dbReference type="EC" id="2.7.13.3" evidence="2"/>
<evidence type="ECO:0000256" key="2">
    <source>
        <dbReference type="ARBA" id="ARBA00012438"/>
    </source>
</evidence>
<dbReference type="Pfam" id="PF12833">
    <property type="entry name" value="HTH_18"/>
    <property type="match status" value="1"/>
</dbReference>
<dbReference type="InterPro" id="IPR001789">
    <property type="entry name" value="Sig_transdc_resp-reg_receiver"/>
</dbReference>
<dbReference type="InterPro" id="IPR018062">
    <property type="entry name" value="HTH_AraC-typ_CS"/>
</dbReference>
<reference evidence="17" key="1">
    <citation type="journal article" date="2014" name="Int. J. Syst. Evol. Microbiol.">
        <title>Complete genome sequence of Corynebacterium casei LMG S-19264T (=DSM 44701T), isolated from a smear-ripened cheese.</title>
        <authorList>
            <consortium name="US DOE Joint Genome Institute (JGI-PGF)"/>
            <person name="Walter F."/>
            <person name="Albersmeier A."/>
            <person name="Kalinowski J."/>
            <person name="Ruckert C."/>
        </authorList>
    </citation>
    <scope>NUCLEOTIDE SEQUENCE</scope>
    <source>
        <strain evidence="17">CGMCC 1.15290</strain>
    </source>
</reference>
<name>A0A917MXB7_9BACT</name>
<dbReference type="Pfam" id="PF07495">
    <property type="entry name" value="Y_Y_Y"/>
    <property type="match status" value="1"/>
</dbReference>
<keyword evidence="11" id="KW-0804">Transcription</keyword>
<feature type="domain" description="Histidine kinase" evidence="15">
    <location>
        <begin position="812"/>
        <end position="1032"/>
    </location>
</feature>
<evidence type="ECO:0000256" key="4">
    <source>
        <dbReference type="ARBA" id="ARBA00022679"/>
    </source>
</evidence>
<evidence type="ECO:0000256" key="3">
    <source>
        <dbReference type="ARBA" id="ARBA00022553"/>
    </source>
</evidence>
<dbReference type="Gene3D" id="3.40.50.2300">
    <property type="match status" value="1"/>
</dbReference>
<keyword evidence="4" id="KW-0808">Transferase</keyword>
<dbReference type="CDD" id="cd00082">
    <property type="entry name" value="HisKA"/>
    <property type="match status" value="1"/>
</dbReference>
<evidence type="ECO:0000256" key="8">
    <source>
        <dbReference type="ARBA" id="ARBA00023012"/>
    </source>
</evidence>
<dbReference type="GO" id="GO:0000155">
    <property type="term" value="F:phosphorelay sensor kinase activity"/>
    <property type="evidence" value="ECO:0007669"/>
    <property type="project" value="InterPro"/>
</dbReference>
<dbReference type="CDD" id="cd16922">
    <property type="entry name" value="HATPase_EvgS-ArcB-TorS-like"/>
    <property type="match status" value="1"/>
</dbReference>
<keyword evidence="7" id="KW-0067">ATP-binding</keyword>
<dbReference type="EMBL" id="BMIB01000003">
    <property type="protein sequence ID" value="GGH73597.1"/>
    <property type="molecule type" value="Genomic_DNA"/>
</dbReference>
<dbReference type="InterPro" id="IPR011006">
    <property type="entry name" value="CheY-like_superfamily"/>
</dbReference>
<dbReference type="FunFam" id="3.30.565.10:FF:000037">
    <property type="entry name" value="Hybrid sensor histidine kinase/response regulator"/>
    <property type="match status" value="1"/>
</dbReference>
<dbReference type="InterPro" id="IPR003594">
    <property type="entry name" value="HATPase_dom"/>
</dbReference>
<dbReference type="PRINTS" id="PR00344">
    <property type="entry name" value="BCTRLSENSOR"/>
</dbReference>
<dbReference type="SUPFAM" id="SSF46689">
    <property type="entry name" value="Homeodomain-like"/>
    <property type="match status" value="1"/>
</dbReference>
<dbReference type="GO" id="GO:0043565">
    <property type="term" value="F:sequence-specific DNA binding"/>
    <property type="evidence" value="ECO:0007669"/>
    <property type="project" value="InterPro"/>
</dbReference>
<evidence type="ECO:0000256" key="12">
    <source>
        <dbReference type="PROSITE-ProRule" id="PRU00169"/>
    </source>
</evidence>
<dbReference type="Gene3D" id="3.30.565.10">
    <property type="entry name" value="Histidine kinase-like ATPase, C-terminal domain"/>
    <property type="match status" value="1"/>
</dbReference>
<dbReference type="InterPro" id="IPR003661">
    <property type="entry name" value="HisK_dim/P_dom"/>
</dbReference>
<dbReference type="SUPFAM" id="SSF47384">
    <property type="entry name" value="Homodimeric domain of signal transducing histidine kinase"/>
    <property type="match status" value="1"/>
</dbReference>
<dbReference type="InterPro" id="IPR036097">
    <property type="entry name" value="HisK_dim/P_sf"/>
</dbReference>
<evidence type="ECO:0000256" key="6">
    <source>
        <dbReference type="ARBA" id="ARBA00022777"/>
    </source>
</evidence>
<dbReference type="PROSITE" id="PS50110">
    <property type="entry name" value="RESPONSE_REGULATORY"/>
    <property type="match status" value="1"/>
</dbReference>
<dbReference type="PROSITE" id="PS01124">
    <property type="entry name" value="HTH_ARAC_FAMILY_2"/>
    <property type="match status" value="1"/>
</dbReference>
<dbReference type="InterPro" id="IPR009057">
    <property type="entry name" value="Homeodomain-like_sf"/>
</dbReference>
<dbReference type="PROSITE" id="PS00041">
    <property type="entry name" value="HTH_ARAC_FAMILY_1"/>
    <property type="match status" value="1"/>
</dbReference>
<dbReference type="SUPFAM" id="SSF63829">
    <property type="entry name" value="Calcium-dependent phosphotriesterase"/>
    <property type="match status" value="3"/>
</dbReference>
<feature type="modified residue" description="4-aspartylphosphate" evidence="12">
    <location>
        <position position="1111"/>
    </location>
</feature>
<dbReference type="Pfam" id="PF02518">
    <property type="entry name" value="HATPase_c"/>
    <property type="match status" value="1"/>
</dbReference>
<keyword evidence="3 12" id="KW-0597">Phosphoprotein</keyword>
<dbReference type="InterPro" id="IPR015943">
    <property type="entry name" value="WD40/YVTN_repeat-like_dom_sf"/>
</dbReference>
<dbReference type="Pfam" id="PF00072">
    <property type="entry name" value="Response_reg"/>
    <property type="match status" value="1"/>
</dbReference>
<evidence type="ECO:0000259" key="14">
    <source>
        <dbReference type="PROSITE" id="PS01124"/>
    </source>
</evidence>
<evidence type="ECO:0000256" key="1">
    <source>
        <dbReference type="ARBA" id="ARBA00000085"/>
    </source>
</evidence>
<dbReference type="SMART" id="SM00387">
    <property type="entry name" value="HATPase_c"/>
    <property type="match status" value="1"/>
</dbReference>
<proteinExistence type="predicted"/>
<keyword evidence="6 17" id="KW-0418">Kinase</keyword>
<dbReference type="Pfam" id="PF07494">
    <property type="entry name" value="Reg_prop"/>
    <property type="match status" value="7"/>
</dbReference>
<dbReference type="SMART" id="SM00388">
    <property type="entry name" value="HisKA"/>
    <property type="match status" value="1"/>
</dbReference>
<evidence type="ECO:0000259" key="15">
    <source>
        <dbReference type="PROSITE" id="PS50109"/>
    </source>
</evidence>
<dbReference type="GO" id="GO:0005524">
    <property type="term" value="F:ATP binding"/>
    <property type="evidence" value="ECO:0007669"/>
    <property type="project" value="UniProtKB-KW"/>
</dbReference>
<keyword evidence="5" id="KW-0547">Nucleotide-binding</keyword>
<gene>
    <name evidence="17" type="ORF">GCM10011379_35290</name>
</gene>
<evidence type="ECO:0000256" key="5">
    <source>
        <dbReference type="ARBA" id="ARBA00022741"/>
    </source>
</evidence>
<dbReference type="SMART" id="SM00342">
    <property type="entry name" value="HTH_ARAC"/>
    <property type="match status" value="1"/>
</dbReference>
<dbReference type="CDD" id="cd17574">
    <property type="entry name" value="REC_OmpR"/>
    <property type="match status" value="1"/>
</dbReference>
<dbReference type="PROSITE" id="PS50109">
    <property type="entry name" value="HIS_KIN"/>
    <property type="match status" value="1"/>
</dbReference>
<dbReference type="Gene3D" id="2.130.10.10">
    <property type="entry name" value="YVTN repeat-like/Quinoprotein amine dehydrogenase"/>
    <property type="match status" value="2"/>
</dbReference>
<evidence type="ECO:0000313" key="18">
    <source>
        <dbReference type="Proteomes" id="UP000627292"/>
    </source>
</evidence>
<evidence type="ECO:0000313" key="17">
    <source>
        <dbReference type="EMBL" id="GGH73597.1"/>
    </source>
</evidence>
<dbReference type="InterPro" id="IPR018060">
    <property type="entry name" value="HTH_AraC"/>
</dbReference>
<keyword evidence="13" id="KW-0812">Transmembrane</keyword>
<keyword evidence="13" id="KW-0472">Membrane</keyword>
<dbReference type="SUPFAM" id="SSF55874">
    <property type="entry name" value="ATPase domain of HSP90 chaperone/DNA topoisomerase II/histidine kinase"/>
    <property type="match status" value="1"/>
</dbReference>
<comment type="caution">
    <text evidence="17">The sequence shown here is derived from an EMBL/GenBank/DDBJ whole genome shotgun (WGS) entry which is preliminary data.</text>
</comment>